<keyword evidence="3" id="KW-1185">Reference proteome</keyword>
<dbReference type="EMBL" id="LT906465">
    <property type="protein sequence ID" value="SNV51276.1"/>
    <property type="molecule type" value="Genomic_DNA"/>
</dbReference>
<protein>
    <recommendedName>
        <fullName evidence="1">SusE outer membrane protein domain-containing protein</fullName>
    </recommendedName>
</protein>
<dbReference type="GO" id="GO:2001070">
    <property type="term" value="F:starch binding"/>
    <property type="evidence" value="ECO:0007669"/>
    <property type="project" value="InterPro"/>
</dbReference>
<dbReference type="Proteomes" id="UP000215196">
    <property type="component" value="Chromosome 1"/>
</dbReference>
<dbReference type="KEGG" id="ctak:4412677_02655"/>
<dbReference type="Gene3D" id="2.60.40.10">
    <property type="entry name" value="Immunoglobulins"/>
    <property type="match status" value="1"/>
</dbReference>
<feature type="domain" description="SusE outer membrane protein" evidence="1">
    <location>
        <begin position="23"/>
        <end position="122"/>
    </location>
</feature>
<dbReference type="Pfam" id="PF14292">
    <property type="entry name" value="SusE"/>
    <property type="match status" value="2"/>
</dbReference>
<dbReference type="CDD" id="cd12967">
    <property type="entry name" value="CBM_SusE-F_like_u1"/>
    <property type="match status" value="1"/>
</dbReference>
<dbReference type="AlphaFoldDB" id="A0A239XYM7"/>
<dbReference type="Gene3D" id="2.60.40.3620">
    <property type="match status" value="2"/>
</dbReference>
<accession>A0A239XYM7</accession>
<dbReference type="PROSITE" id="PS51257">
    <property type="entry name" value="PROKAR_LIPOPROTEIN"/>
    <property type="match status" value="1"/>
</dbReference>
<gene>
    <name evidence="2" type="ORF">SAMEA4412677_02655</name>
</gene>
<dbReference type="InterPro" id="IPR013783">
    <property type="entry name" value="Ig-like_fold"/>
</dbReference>
<name>A0A239XYM7_9FLAO</name>
<dbReference type="GO" id="GO:0019867">
    <property type="term" value="C:outer membrane"/>
    <property type="evidence" value="ECO:0007669"/>
    <property type="project" value="InterPro"/>
</dbReference>
<feature type="domain" description="SusE outer membrane protein" evidence="1">
    <location>
        <begin position="140"/>
        <end position="234"/>
    </location>
</feature>
<evidence type="ECO:0000259" key="1">
    <source>
        <dbReference type="Pfam" id="PF14292"/>
    </source>
</evidence>
<dbReference type="CDD" id="cd12956">
    <property type="entry name" value="CBM_SusE-F_like"/>
    <property type="match status" value="1"/>
</dbReference>
<organism evidence="2 3">
    <name type="scientific">Chryseobacterium taklimakanense</name>
    <dbReference type="NCBI Taxonomy" id="536441"/>
    <lineage>
        <taxon>Bacteria</taxon>
        <taxon>Pseudomonadati</taxon>
        <taxon>Bacteroidota</taxon>
        <taxon>Flavobacteriia</taxon>
        <taxon>Flavobacteriales</taxon>
        <taxon>Weeksellaceae</taxon>
        <taxon>Chryseobacterium group</taxon>
        <taxon>Chryseobacterium</taxon>
    </lineage>
</organism>
<sequence length="445" mass="47756">MKNIFRILFLAMIVPLLFQSCREDDFAYKTAEPSFTLYNTTLSSNVLYPTMKDNPFRLTWDNTLGAAAEYNVQISTTEDFAKPVVLGKSSATTFTTSIGNLNNALLQAGYQPYKSQRVYVRVISGSSVSNVIAFDATPYPSAAPVITAPTAGTKIVLDGTNPDGVAAKVAWTDYNYGTDVVYTVEIAPKGSTNFVVLGTVNNLKQLSVSNLVMDQAVLKVGGLANVAADYDLRVTAATTSAGGTLKSTSAVVTVNVTPYQLESYIYAPGGYQGWNPATANTLVSSVSNNIYIGYINFPAAGTEFKFTQARNWDTNWGDDGADGTLEPGGANLKSPGAGYYKITVDLNTKTYTMVPYAIGIVGAYNGWGATPDTVMTWDDAQRKFVTTLALPAGEFKFRINGSWDENYGDSNKDGVLDKGGDNLSVAAAGTYTITYDPFAMTYSIK</sequence>
<evidence type="ECO:0000313" key="2">
    <source>
        <dbReference type="EMBL" id="SNV51276.1"/>
    </source>
</evidence>
<dbReference type="InterPro" id="IPR025970">
    <property type="entry name" value="SusE"/>
</dbReference>
<evidence type="ECO:0000313" key="3">
    <source>
        <dbReference type="Proteomes" id="UP000215196"/>
    </source>
</evidence>
<proteinExistence type="predicted"/>
<dbReference type="RefSeq" id="WP_095073994.1">
    <property type="nucleotide sequence ID" value="NZ_LT906465.1"/>
</dbReference>
<reference evidence="2 3" key="1">
    <citation type="submission" date="2017-06" db="EMBL/GenBank/DDBJ databases">
        <authorList>
            <consortium name="Pathogen Informatics"/>
        </authorList>
    </citation>
    <scope>NUCLEOTIDE SEQUENCE [LARGE SCALE GENOMIC DNA]</scope>
    <source>
        <strain evidence="2 3">NCTC13490</strain>
    </source>
</reference>